<dbReference type="SMART" id="SM00354">
    <property type="entry name" value="HTH_LACI"/>
    <property type="match status" value="1"/>
</dbReference>
<feature type="domain" description="HTH lacI-type" evidence="4">
    <location>
        <begin position="5"/>
        <end position="62"/>
    </location>
</feature>
<evidence type="ECO:0000259" key="4">
    <source>
        <dbReference type="PROSITE" id="PS50932"/>
    </source>
</evidence>
<dbReference type="SUPFAM" id="SSF47413">
    <property type="entry name" value="lambda repressor-like DNA-binding domains"/>
    <property type="match status" value="1"/>
</dbReference>
<reference evidence="6" key="1">
    <citation type="submission" date="2017-02" db="EMBL/GenBank/DDBJ databases">
        <authorList>
            <person name="Varghese N."/>
            <person name="Submissions S."/>
        </authorList>
    </citation>
    <scope>NUCLEOTIDE SEQUENCE [LARGE SCALE GENOMIC DNA]</scope>
    <source>
        <strain evidence="6">DSM 24091</strain>
    </source>
</reference>
<accession>A0A1T5E8E4</accession>
<keyword evidence="3" id="KW-0804">Transcription</keyword>
<evidence type="ECO:0000256" key="2">
    <source>
        <dbReference type="ARBA" id="ARBA00023125"/>
    </source>
</evidence>
<dbReference type="Pfam" id="PF00356">
    <property type="entry name" value="LacI"/>
    <property type="match status" value="1"/>
</dbReference>
<evidence type="ECO:0000313" key="5">
    <source>
        <dbReference type="EMBL" id="SKB80073.1"/>
    </source>
</evidence>
<dbReference type="GO" id="GO:0003700">
    <property type="term" value="F:DNA-binding transcription factor activity"/>
    <property type="evidence" value="ECO:0007669"/>
    <property type="project" value="TreeGrafter"/>
</dbReference>
<dbReference type="InterPro" id="IPR028082">
    <property type="entry name" value="Peripla_BP_I"/>
</dbReference>
<dbReference type="SUPFAM" id="SSF53822">
    <property type="entry name" value="Periplasmic binding protein-like I"/>
    <property type="match status" value="1"/>
</dbReference>
<dbReference type="PANTHER" id="PTHR30146">
    <property type="entry name" value="LACI-RELATED TRANSCRIPTIONAL REPRESSOR"/>
    <property type="match status" value="1"/>
</dbReference>
<dbReference type="AlphaFoldDB" id="A0A1T5E8E4"/>
<evidence type="ECO:0000256" key="1">
    <source>
        <dbReference type="ARBA" id="ARBA00023015"/>
    </source>
</evidence>
<dbReference type="PROSITE" id="PS50932">
    <property type="entry name" value="HTH_LACI_2"/>
    <property type="match status" value="1"/>
</dbReference>
<dbReference type="Pfam" id="PF13407">
    <property type="entry name" value="Peripla_BP_4"/>
    <property type="match status" value="1"/>
</dbReference>
<dbReference type="CDD" id="cd01392">
    <property type="entry name" value="HTH_LacI"/>
    <property type="match status" value="1"/>
</dbReference>
<dbReference type="GO" id="GO:0000976">
    <property type="term" value="F:transcription cis-regulatory region binding"/>
    <property type="evidence" value="ECO:0007669"/>
    <property type="project" value="TreeGrafter"/>
</dbReference>
<dbReference type="RefSeq" id="WP_079643329.1">
    <property type="nucleotide sequence ID" value="NZ_FUZF01000010.1"/>
</dbReference>
<dbReference type="EMBL" id="FUZF01000010">
    <property type="protein sequence ID" value="SKB80073.1"/>
    <property type="molecule type" value="Genomic_DNA"/>
</dbReference>
<name>A0A1T5E8E4_9SPHI</name>
<keyword evidence="2" id="KW-0238">DNA-binding</keyword>
<evidence type="ECO:0000313" key="6">
    <source>
        <dbReference type="Proteomes" id="UP000190150"/>
    </source>
</evidence>
<evidence type="ECO:0000256" key="3">
    <source>
        <dbReference type="ARBA" id="ARBA00023163"/>
    </source>
</evidence>
<gene>
    <name evidence="5" type="ORF">SAMN05660841_02413</name>
</gene>
<dbReference type="OrthoDB" id="9803256at2"/>
<dbReference type="Proteomes" id="UP000190150">
    <property type="component" value="Unassembled WGS sequence"/>
</dbReference>
<dbReference type="Gene3D" id="3.40.50.2300">
    <property type="match status" value="2"/>
</dbReference>
<proteinExistence type="predicted"/>
<dbReference type="InterPro" id="IPR010982">
    <property type="entry name" value="Lambda_DNA-bd_dom_sf"/>
</dbReference>
<sequence length="328" mass="36922">MKKRLSISDIAKNLGISVTTVSFILNDKAKEKRISDALTKRVLDYVNKVGYKPNQLAKSLRTGKSKTLGLLVEDISNSFFANIADQIEKLAYDFGYHIVYCSMNNDVNRAKELIQLFYDRQIDGFIIAPTEGLTEVIQKLLKNNVPVVLFDRHLEDLETNFVISENHNGALIGTRFLLEEKKASRVGLVTINSNQLQMRGRMEGYMEAVDAMGKDMLIKKIVRAQADEDTILQIRDFIQDNRLDGVLFATNYLALSGLKAIKRYDLGIEKVVSFDENAVFSLVEPAVSAISQNIHEIARKVVDILINEINGKNKELVQVVVPCEIIAR</sequence>
<protein>
    <submittedName>
        <fullName evidence="5">Transcriptional regulator, LacI family</fullName>
    </submittedName>
</protein>
<keyword evidence="6" id="KW-1185">Reference proteome</keyword>
<dbReference type="InterPro" id="IPR025997">
    <property type="entry name" value="SBP_2_dom"/>
</dbReference>
<keyword evidence="1" id="KW-0805">Transcription regulation</keyword>
<dbReference type="Gene3D" id="1.10.260.40">
    <property type="entry name" value="lambda repressor-like DNA-binding domains"/>
    <property type="match status" value="1"/>
</dbReference>
<organism evidence="5 6">
    <name type="scientific">Sphingobacterium nematocida</name>
    <dbReference type="NCBI Taxonomy" id="1513896"/>
    <lineage>
        <taxon>Bacteria</taxon>
        <taxon>Pseudomonadati</taxon>
        <taxon>Bacteroidota</taxon>
        <taxon>Sphingobacteriia</taxon>
        <taxon>Sphingobacteriales</taxon>
        <taxon>Sphingobacteriaceae</taxon>
        <taxon>Sphingobacterium</taxon>
    </lineage>
</organism>
<dbReference type="STRING" id="1513896.SAMN05660841_02413"/>
<dbReference type="PANTHER" id="PTHR30146:SF109">
    <property type="entry name" value="HTH-TYPE TRANSCRIPTIONAL REGULATOR GALS"/>
    <property type="match status" value="1"/>
</dbReference>
<dbReference type="InterPro" id="IPR000843">
    <property type="entry name" value="HTH_LacI"/>
</dbReference>